<evidence type="ECO:0000313" key="3">
    <source>
        <dbReference type="EMBL" id="MBB4676270.1"/>
    </source>
</evidence>
<keyword evidence="4" id="KW-1185">Reference proteome</keyword>
<feature type="compositionally biased region" description="Basic and acidic residues" evidence="1">
    <location>
        <begin position="1"/>
        <end position="17"/>
    </location>
</feature>
<feature type="domain" description="Suppressor of fused-like" evidence="2">
    <location>
        <begin position="28"/>
        <end position="182"/>
    </location>
</feature>
<evidence type="ECO:0000313" key="4">
    <source>
        <dbReference type="Proteomes" id="UP000533598"/>
    </source>
</evidence>
<organism evidence="3 4">
    <name type="scientific">Crossiella cryophila</name>
    <dbReference type="NCBI Taxonomy" id="43355"/>
    <lineage>
        <taxon>Bacteria</taxon>
        <taxon>Bacillati</taxon>
        <taxon>Actinomycetota</taxon>
        <taxon>Actinomycetes</taxon>
        <taxon>Pseudonocardiales</taxon>
        <taxon>Pseudonocardiaceae</taxon>
        <taxon>Crossiella</taxon>
    </lineage>
</organism>
<reference evidence="3 4" key="1">
    <citation type="submission" date="2020-08" db="EMBL/GenBank/DDBJ databases">
        <title>Sequencing the genomes of 1000 actinobacteria strains.</title>
        <authorList>
            <person name="Klenk H.-P."/>
        </authorList>
    </citation>
    <scope>NUCLEOTIDE SEQUENCE [LARGE SCALE GENOMIC DNA]</scope>
    <source>
        <strain evidence="3 4">DSM 44230</strain>
    </source>
</reference>
<dbReference type="EMBL" id="JACHMH010000001">
    <property type="protein sequence ID" value="MBB4676270.1"/>
    <property type="molecule type" value="Genomic_DNA"/>
</dbReference>
<evidence type="ECO:0000256" key="1">
    <source>
        <dbReference type="SAM" id="MobiDB-lite"/>
    </source>
</evidence>
<dbReference type="AlphaFoldDB" id="A0A7W7C832"/>
<evidence type="ECO:0000259" key="2">
    <source>
        <dbReference type="Pfam" id="PF05076"/>
    </source>
</evidence>
<dbReference type="Pfam" id="PF05076">
    <property type="entry name" value="SUFU"/>
    <property type="match status" value="1"/>
</dbReference>
<comment type="caution">
    <text evidence="3">The sequence shown here is derived from an EMBL/GenBank/DDBJ whole genome shotgun (WGS) entry which is preliminary data.</text>
</comment>
<sequence>MQLNRHLEHYLGPPEHEWDTDDTGAPMPFRIAQFGPDRPFGGVRTHVTVGLSGARLELPGGGWVCQELVMHTRDEQLQEFVPALLDQVGAELLGTGRGLARGQVIGPRGQIFPVGELTAFYAALPVYLPDEFRTVLEPDRPVQLTWLIPITTGEAELALRIGWAQLEKAFENEDPDLTDFRRSGVSAARQFE</sequence>
<protein>
    <recommendedName>
        <fullName evidence="2">Suppressor of fused-like domain-containing protein</fullName>
    </recommendedName>
</protein>
<dbReference type="InterPro" id="IPR020941">
    <property type="entry name" value="SUFU-like_domain"/>
</dbReference>
<feature type="region of interest" description="Disordered" evidence="1">
    <location>
        <begin position="1"/>
        <end position="26"/>
    </location>
</feature>
<proteinExistence type="predicted"/>
<dbReference type="RefSeq" id="WP_185002117.1">
    <property type="nucleotide sequence ID" value="NZ_BAAAUI010000029.1"/>
</dbReference>
<gene>
    <name evidence="3" type="ORF">HNR67_002388</name>
</gene>
<accession>A0A7W7C832</accession>
<name>A0A7W7C832_9PSEU</name>
<dbReference type="Proteomes" id="UP000533598">
    <property type="component" value="Unassembled WGS sequence"/>
</dbReference>